<evidence type="ECO:0000259" key="2">
    <source>
        <dbReference type="Pfam" id="PF22301"/>
    </source>
</evidence>
<keyword evidence="4" id="KW-1185">Reference proteome</keyword>
<dbReference type="Pfam" id="PF22301">
    <property type="entry name" value="AUDH_beta_propeller"/>
    <property type="match status" value="1"/>
</dbReference>
<feature type="domain" description="Aldos-2-ulose dehydratase/isomerase (AUDH) Cupin" evidence="1">
    <location>
        <begin position="439"/>
        <end position="739"/>
    </location>
</feature>
<dbReference type="Pfam" id="PF18637">
    <property type="entry name" value="AUDH_Cupin"/>
    <property type="match status" value="1"/>
</dbReference>
<evidence type="ECO:0000259" key="1">
    <source>
        <dbReference type="Pfam" id="PF18637"/>
    </source>
</evidence>
<dbReference type="EMBL" id="MLYV02000012">
    <property type="protein sequence ID" value="PSS37999.1"/>
    <property type="molecule type" value="Genomic_DNA"/>
</dbReference>
<feature type="domain" description="Aldos-2-ulose dehydratase beta-propeller" evidence="2">
    <location>
        <begin position="128"/>
        <end position="303"/>
    </location>
</feature>
<proteinExistence type="predicted"/>
<accession>A0A2R6S745</accession>
<name>A0A2R6S745_9APHY</name>
<dbReference type="Proteomes" id="UP000186601">
    <property type="component" value="Unassembled WGS sequence"/>
</dbReference>
<dbReference type="InterPro" id="IPR054583">
    <property type="entry name" value="Beta-prop_AUDH"/>
</dbReference>
<dbReference type="InterPro" id="IPR028994">
    <property type="entry name" value="Integrin_alpha_N"/>
</dbReference>
<comment type="caution">
    <text evidence="3">The sequence shown here is derived from an EMBL/GenBank/DDBJ whole genome shotgun (WGS) entry which is preliminary data.</text>
</comment>
<organism evidence="3 4">
    <name type="scientific">Hermanssonia centrifuga</name>
    <dbReference type="NCBI Taxonomy" id="98765"/>
    <lineage>
        <taxon>Eukaryota</taxon>
        <taxon>Fungi</taxon>
        <taxon>Dikarya</taxon>
        <taxon>Basidiomycota</taxon>
        <taxon>Agaricomycotina</taxon>
        <taxon>Agaricomycetes</taxon>
        <taxon>Polyporales</taxon>
        <taxon>Meruliaceae</taxon>
        <taxon>Hermanssonia</taxon>
    </lineage>
</organism>
<dbReference type="OrthoDB" id="5378718at2759"/>
<evidence type="ECO:0000313" key="4">
    <source>
        <dbReference type="Proteomes" id="UP000186601"/>
    </source>
</evidence>
<reference evidence="3 4" key="1">
    <citation type="submission" date="2018-02" db="EMBL/GenBank/DDBJ databases">
        <title>Genome sequence of the basidiomycete white-rot fungus Phlebia centrifuga.</title>
        <authorList>
            <person name="Granchi Z."/>
            <person name="Peng M."/>
            <person name="de Vries R.P."/>
            <person name="Hilden K."/>
            <person name="Makela M.R."/>
            <person name="Grigoriev I."/>
            <person name="Riley R."/>
        </authorList>
    </citation>
    <scope>NUCLEOTIDE SEQUENCE [LARGE SCALE GENOMIC DNA]</scope>
    <source>
        <strain evidence="3 4">FBCC195</strain>
    </source>
</reference>
<dbReference type="Gene3D" id="2.60.120.990">
    <property type="match status" value="1"/>
</dbReference>
<evidence type="ECO:0000313" key="3">
    <source>
        <dbReference type="EMBL" id="PSS37999.1"/>
    </source>
</evidence>
<dbReference type="AlphaFoldDB" id="A0A2R6S745"/>
<dbReference type="SUPFAM" id="SSF69318">
    <property type="entry name" value="Integrin alpha N-terminal domain"/>
    <property type="match status" value="1"/>
</dbReference>
<dbReference type="InterPro" id="IPR040887">
    <property type="entry name" value="AUDH_Cupin"/>
</dbReference>
<sequence>MSYRKLFLGPLCDPGQPASFPLFQPQQVQGGRDDGYWIEAFPFSTLTNDCANIIGYGLGTRENASNVEMFINPFSDKADNKYDLDILSKFIQITHPYIVNPRLGKVSPLPIIICDQYGPSMNEIWPNGGRVSWLENVGDPSRPNWTQRTMGRSPAMHRLKAGHFTRNDRVQVCAVPIIVKSSDLTTPAPVIIFTAPDDPRQVQGDWPSEVVTEKHLVHEVVLVPSEGRGFDQILIAGRDGVDLIWFDGVSWQTFNVGTGLPSSPGNPYWGAGSVAVARVGEDSAGYIASSEAFHGNTVSVYTKPTGSKRGIVGNKWTRQVLHDFGPLNGEHTGSIHQVICADIDGDGCDEFLVAMMGSAPADWNRTGVWCYKLQKETGTFTKTKLSNTSAGRIAVAHFTNVGRFAGAGAREIDFATISYSVPGYFESPNPSINIFLSTGISAERLDEEVSFNIVRASSTRFTTEAEFLDVSARKLALVILPPDSPYCVAEDSSGIKVLAGALSWVDDRNKLQERTSAARPFGCQTMTVNAGAVMSGKEGAVFVVLKPSNISGAPPYSSMDQLVSHNIFPATYSADVRALEFPWVKVQDRPWAHGRFKDLEFYNLVGFHVHYADDSLDELVHMQLWTAGKGVSAGFHNHVEKSFCEIHACIVNGTGQGGMRWATVPDQNFDPEDPDLDKTELVVVPDMHEHGPLWHTGPDGHPLLRMNDTIDYPWHAWLAGDGDPNSEQSFDVWVAFEFPSFETFSTPARPPAIQPGKYSILDPITQAVVILKDDNATDGTPVLATLPGVVSSAKVRPATAR</sequence>
<protein>
    <submittedName>
        <fullName evidence="3">Uncharacterized protein</fullName>
    </submittedName>
</protein>
<gene>
    <name evidence="3" type="ORF">PHLCEN_2v182</name>
</gene>